<dbReference type="InterPro" id="IPR000792">
    <property type="entry name" value="Tscrpt_reg_LuxR_C"/>
</dbReference>
<evidence type="ECO:0000313" key="4">
    <source>
        <dbReference type="EMBL" id="SDR30834.1"/>
    </source>
</evidence>
<evidence type="ECO:0000256" key="1">
    <source>
        <dbReference type="ARBA" id="ARBA00023015"/>
    </source>
</evidence>
<organism evidence="4 5">
    <name type="scientific">Pseudomonas moorei</name>
    <dbReference type="NCBI Taxonomy" id="395599"/>
    <lineage>
        <taxon>Bacteria</taxon>
        <taxon>Pseudomonadati</taxon>
        <taxon>Pseudomonadota</taxon>
        <taxon>Gammaproteobacteria</taxon>
        <taxon>Pseudomonadales</taxon>
        <taxon>Pseudomonadaceae</taxon>
        <taxon>Pseudomonas</taxon>
    </lineage>
</organism>
<dbReference type="PANTHER" id="PTHR44688:SF16">
    <property type="entry name" value="DNA-BINDING TRANSCRIPTIONAL ACTIVATOR DEVR_DOSR"/>
    <property type="match status" value="1"/>
</dbReference>
<dbReference type="InterPro" id="IPR036693">
    <property type="entry name" value="TF_LuxR_autoind-bd_dom_sf"/>
</dbReference>
<dbReference type="Proteomes" id="UP000199570">
    <property type="component" value="Unassembled WGS sequence"/>
</dbReference>
<keyword evidence="2" id="KW-0238">DNA-binding</keyword>
<dbReference type="Gene3D" id="1.10.10.10">
    <property type="entry name" value="Winged helix-like DNA-binding domain superfamily/Winged helix DNA-binding domain"/>
    <property type="match status" value="1"/>
</dbReference>
<dbReference type="SUPFAM" id="SSF46894">
    <property type="entry name" value="C-terminal effector domain of the bipartite response regulators"/>
    <property type="match status" value="1"/>
</dbReference>
<dbReference type="RefSeq" id="WP_090325342.1">
    <property type="nucleotide sequence ID" value="NZ_FNKJ01000003.1"/>
</dbReference>
<dbReference type="Gene3D" id="3.30.450.80">
    <property type="entry name" value="Transcription factor LuxR-like, autoinducer-binding domain"/>
    <property type="match status" value="1"/>
</dbReference>
<dbReference type="InterPro" id="IPR005143">
    <property type="entry name" value="TF_LuxR_autoind-bd_dom"/>
</dbReference>
<dbReference type="OrthoDB" id="9774661at2"/>
<dbReference type="GO" id="GO:0006355">
    <property type="term" value="P:regulation of DNA-templated transcription"/>
    <property type="evidence" value="ECO:0007669"/>
    <property type="project" value="InterPro"/>
</dbReference>
<keyword evidence="1" id="KW-0805">Transcription regulation</keyword>
<evidence type="ECO:0000256" key="2">
    <source>
        <dbReference type="ARBA" id="ARBA00023125"/>
    </source>
</evidence>
<dbReference type="SUPFAM" id="SSF75516">
    <property type="entry name" value="Pheromone-binding domain of LuxR-like quorum-sensing transcription factors"/>
    <property type="match status" value="1"/>
</dbReference>
<protein>
    <submittedName>
        <fullName evidence="4">Transcriptional regulator, LuxR family</fullName>
    </submittedName>
</protein>
<name>A0A1H1HZG4_9PSED</name>
<reference evidence="5" key="1">
    <citation type="submission" date="2016-10" db="EMBL/GenBank/DDBJ databases">
        <authorList>
            <person name="Varghese N."/>
            <person name="Submissions S."/>
        </authorList>
    </citation>
    <scope>NUCLEOTIDE SEQUENCE [LARGE SCALE GENOMIC DNA]</scope>
    <source>
        <strain evidence="5">BS3775</strain>
    </source>
</reference>
<gene>
    <name evidence="4" type="ORF">SAMN04490195_4703</name>
</gene>
<accession>A0A1H1HZG4</accession>
<dbReference type="PANTHER" id="PTHR44688">
    <property type="entry name" value="DNA-BINDING TRANSCRIPTIONAL ACTIVATOR DEVR_DOSR"/>
    <property type="match status" value="1"/>
</dbReference>
<dbReference type="Pfam" id="PF03472">
    <property type="entry name" value="Autoind_bind"/>
    <property type="match status" value="1"/>
</dbReference>
<keyword evidence="3" id="KW-0804">Transcription</keyword>
<dbReference type="GO" id="GO:0003677">
    <property type="term" value="F:DNA binding"/>
    <property type="evidence" value="ECO:0007669"/>
    <property type="project" value="UniProtKB-KW"/>
</dbReference>
<dbReference type="InterPro" id="IPR016032">
    <property type="entry name" value="Sig_transdc_resp-reg_C-effctor"/>
</dbReference>
<dbReference type="SMART" id="SM00421">
    <property type="entry name" value="HTH_LUXR"/>
    <property type="match status" value="1"/>
</dbReference>
<dbReference type="Pfam" id="PF00196">
    <property type="entry name" value="GerE"/>
    <property type="match status" value="1"/>
</dbReference>
<sequence>MERWKVSQLTKLSSTTDLDTAYRISLSFAKNIGFKFFGFSTSYTSNTERLSAIRLNNYPSDWNAGYEIRKLAGIDPVVAHCFQSTMPILWTEELFDNTRCLWNELEQQGLQHGWSQAIHDEESDLCSILSLARSHCPVSAWELYENLGFSVFIGHHLHKLVALTLPKRLATPPIPELTLREIDVLKLAADGKTAYESARILSLSPRTINFHVQETIRKFGVSNKISAVIAAAKAGYLDRDAHR</sequence>
<evidence type="ECO:0000313" key="5">
    <source>
        <dbReference type="Proteomes" id="UP000199570"/>
    </source>
</evidence>
<evidence type="ECO:0000256" key="3">
    <source>
        <dbReference type="ARBA" id="ARBA00023163"/>
    </source>
</evidence>
<dbReference type="EMBL" id="FNKJ01000003">
    <property type="protein sequence ID" value="SDR30834.1"/>
    <property type="molecule type" value="Genomic_DNA"/>
</dbReference>
<proteinExistence type="predicted"/>
<dbReference type="AlphaFoldDB" id="A0A1H1HZG4"/>
<keyword evidence="5" id="KW-1185">Reference proteome</keyword>
<dbReference type="PROSITE" id="PS50043">
    <property type="entry name" value="HTH_LUXR_2"/>
    <property type="match status" value="1"/>
</dbReference>
<dbReference type="PRINTS" id="PR00038">
    <property type="entry name" value="HTHLUXR"/>
</dbReference>
<dbReference type="CDD" id="cd06170">
    <property type="entry name" value="LuxR_C_like"/>
    <property type="match status" value="1"/>
</dbReference>
<dbReference type="InterPro" id="IPR036388">
    <property type="entry name" value="WH-like_DNA-bd_sf"/>
</dbReference>